<gene>
    <name evidence="2" type="ORF">LEP1GSC047_3181</name>
</gene>
<protein>
    <submittedName>
        <fullName evidence="2">Uncharacterized protein</fullName>
    </submittedName>
</protein>
<evidence type="ECO:0000313" key="2">
    <source>
        <dbReference type="EMBL" id="EQA36999.1"/>
    </source>
</evidence>
<feature type="region of interest" description="Disordered" evidence="1">
    <location>
        <begin position="1"/>
        <end position="23"/>
    </location>
</feature>
<accession>V6HVU3</accession>
<dbReference type="STRING" id="1049790.LEP1GSC047_3181"/>
<evidence type="ECO:0000313" key="3">
    <source>
        <dbReference type="Proteomes" id="UP000018719"/>
    </source>
</evidence>
<dbReference type="AlphaFoldDB" id="V6HVU3"/>
<organism evidence="2 3">
    <name type="scientific">Leptospira inadai serovar Lyme str. 10</name>
    <dbReference type="NCBI Taxonomy" id="1049790"/>
    <lineage>
        <taxon>Bacteria</taxon>
        <taxon>Pseudomonadati</taxon>
        <taxon>Spirochaetota</taxon>
        <taxon>Spirochaetia</taxon>
        <taxon>Leptospirales</taxon>
        <taxon>Leptospiraceae</taxon>
        <taxon>Leptospira</taxon>
    </lineage>
</organism>
<name>V6HVU3_9LEPT</name>
<sequence>MTEDRGQRTEDRGQRTEDRGQRTDNYFYFPGNNFFKNELCWSEVLLDFRCWGIRGVTAQVCK</sequence>
<proteinExistence type="predicted"/>
<comment type="caution">
    <text evidence="2">The sequence shown here is derived from an EMBL/GenBank/DDBJ whole genome shotgun (WGS) entry which is preliminary data.</text>
</comment>
<dbReference type="EMBL" id="AHMM02000017">
    <property type="protein sequence ID" value="EQA36999.1"/>
    <property type="molecule type" value="Genomic_DNA"/>
</dbReference>
<evidence type="ECO:0000256" key="1">
    <source>
        <dbReference type="SAM" id="MobiDB-lite"/>
    </source>
</evidence>
<dbReference type="Proteomes" id="UP000018719">
    <property type="component" value="Unassembled WGS sequence"/>
</dbReference>
<reference evidence="2 3" key="1">
    <citation type="submission" date="2013-05" db="EMBL/GenBank/DDBJ databases">
        <authorList>
            <person name="Harkins D.M."/>
            <person name="Durkin A.S."/>
            <person name="Brinkac L.M."/>
            <person name="Haft D.H."/>
            <person name="Selengut J.D."/>
            <person name="Sanka R."/>
            <person name="DePew J."/>
            <person name="Purushe J."/>
            <person name="Hartskeerl R.A."/>
            <person name="Ahmed A."/>
            <person name="van der Linden H."/>
            <person name="Goris M.G.A."/>
            <person name="Vinetz J.M."/>
            <person name="Sutton G.G."/>
            <person name="Nierman W.C."/>
            <person name="Fouts D.E."/>
        </authorList>
    </citation>
    <scope>NUCLEOTIDE SEQUENCE [LARGE SCALE GENOMIC DNA]</scope>
    <source>
        <strain evidence="2 3">10</strain>
    </source>
</reference>
<feature type="compositionally biased region" description="Basic and acidic residues" evidence="1">
    <location>
        <begin position="1"/>
        <end position="22"/>
    </location>
</feature>